<name>B7GKS5_ANOFW</name>
<dbReference type="CDD" id="cd00831">
    <property type="entry name" value="CHS_like"/>
    <property type="match status" value="1"/>
</dbReference>
<dbReference type="eggNOG" id="COG3424">
    <property type="taxonomic scope" value="Bacteria"/>
</dbReference>
<protein>
    <submittedName>
        <fullName evidence="7">Naringenin-chalcone synthase</fullName>
    </submittedName>
</protein>
<dbReference type="Pfam" id="PF02797">
    <property type="entry name" value="Chal_sti_synt_C"/>
    <property type="match status" value="1"/>
</dbReference>
<evidence type="ECO:0000256" key="1">
    <source>
        <dbReference type="ARBA" id="ARBA00005531"/>
    </source>
</evidence>
<evidence type="ECO:0000256" key="4">
    <source>
        <dbReference type="PIRSR" id="PIRSR000451-1"/>
    </source>
</evidence>
<comment type="similarity">
    <text evidence="1">Belongs to the thiolase-like superfamily. Chalcone/stilbene synthases family.</text>
</comment>
<dbReference type="STRING" id="491915.Aflv_1363"/>
<evidence type="ECO:0000259" key="6">
    <source>
        <dbReference type="Pfam" id="PF02797"/>
    </source>
</evidence>
<dbReference type="InterPro" id="IPR001099">
    <property type="entry name" value="Chalcone/stilbene_synt_N"/>
</dbReference>
<dbReference type="SUPFAM" id="SSF53901">
    <property type="entry name" value="Thiolase-like"/>
    <property type="match status" value="1"/>
</dbReference>
<evidence type="ECO:0000313" key="7">
    <source>
        <dbReference type="EMBL" id="ACJ33731.1"/>
    </source>
</evidence>
<keyword evidence="2" id="KW-0808">Transferase</keyword>
<dbReference type="AlphaFoldDB" id="B7GKS5"/>
<dbReference type="PANTHER" id="PTHR11877">
    <property type="entry name" value="HYDROXYMETHYLGLUTARYL-COA SYNTHASE"/>
    <property type="match status" value="1"/>
</dbReference>
<dbReference type="PANTHER" id="PTHR11877:SF99">
    <property type="entry name" value="1,3,6,8-TETRAHYDROXYNAPHTHALENE SYNTHASE"/>
    <property type="match status" value="1"/>
</dbReference>
<dbReference type="KEGG" id="afl:Aflv_1363"/>
<feature type="active site" description="Acyl-thioester intermediate" evidence="4">
    <location>
        <position position="145"/>
    </location>
</feature>
<dbReference type="InterPro" id="IPR016039">
    <property type="entry name" value="Thiolase-like"/>
</dbReference>
<dbReference type="InterPro" id="IPR012328">
    <property type="entry name" value="Chalcone/stilbene_synt_C"/>
</dbReference>
<dbReference type="GO" id="GO:0030639">
    <property type="term" value="P:polyketide biosynthetic process"/>
    <property type="evidence" value="ECO:0007669"/>
    <property type="project" value="TreeGrafter"/>
</dbReference>
<sequence length="360" mass="40537">MKGGKCMPSIVAVELAELPYRVSQNEVMIAIKRMFQHRYEHIDRLLSIFEHDHIQSRSFVQPLHWYMTAHSFAEKNELYIQHAVRYGKEAIERCLHRGNIPFEDIEAIFFISTTGIATPSIEARIMNELPFSVHTKRIPIWGLGCAGGAAGIARAVDYCRAYPKAKVLVLAVEFCSLTFQLDDVSKSNLIGTSLFADGVGCACVVGDDVQLQSIAPQVIDMQSIFMRNMEDVMGWDIKDNGFYVVFSRHIPTIIRQSIGEIVELFLRKNGICVSQIEHFVVHPGGKKVLDAYQEGLHIDENKLTHAIHVLREHGNMSSVTVLAVLQRFLQQPITQQHGLMMAMGPGFSCELLLLKWGEKS</sequence>
<evidence type="ECO:0000256" key="2">
    <source>
        <dbReference type="ARBA" id="ARBA00022679"/>
    </source>
</evidence>
<dbReference type="HOGENOM" id="CLU_034992_0_1_9"/>
<dbReference type="Pfam" id="PF00195">
    <property type="entry name" value="Chal_sti_synt_N"/>
    <property type="match status" value="1"/>
</dbReference>
<evidence type="ECO:0000313" key="8">
    <source>
        <dbReference type="Proteomes" id="UP000000742"/>
    </source>
</evidence>
<dbReference type="PROSITE" id="PS00441">
    <property type="entry name" value="CHALCONE_SYNTH"/>
    <property type="match status" value="1"/>
</dbReference>
<accession>B7GKS5</accession>
<dbReference type="EMBL" id="CP000922">
    <property type="protein sequence ID" value="ACJ33731.1"/>
    <property type="molecule type" value="Genomic_DNA"/>
</dbReference>
<dbReference type="Proteomes" id="UP000000742">
    <property type="component" value="Chromosome"/>
</dbReference>
<feature type="domain" description="Chalcone/stilbene synthase C-terminal" evidence="6">
    <location>
        <begin position="224"/>
        <end position="355"/>
    </location>
</feature>
<reference evidence="7 8" key="1">
    <citation type="journal article" date="2008" name="Genome Biol.">
        <title>Encapsulated in silica: genome, proteome and physiology of the thermophilic bacterium Anoxybacillus flavithermus WK1.</title>
        <authorList>
            <person name="Saw J.H."/>
            <person name="Mountain B.W."/>
            <person name="Feng L."/>
            <person name="Omelchenko M.V."/>
            <person name="Hou S."/>
            <person name="Saito J.A."/>
            <person name="Stott M.B."/>
            <person name="Li D."/>
            <person name="Zhao G."/>
            <person name="Wu J."/>
            <person name="Galperin M.Y."/>
            <person name="Koonin E.V."/>
            <person name="Makarova K.S."/>
            <person name="Wolf Y.I."/>
            <person name="Rigden D.J."/>
            <person name="Dunfield P.F."/>
            <person name="Wang L."/>
            <person name="Alam M."/>
        </authorList>
    </citation>
    <scope>NUCLEOTIDE SEQUENCE [LARGE SCALE GENOMIC DNA]</scope>
    <source>
        <strain evidence="8">DSM 21510 / WK1</strain>
    </source>
</reference>
<dbReference type="Gene3D" id="3.40.47.10">
    <property type="match status" value="2"/>
</dbReference>
<dbReference type="InterPro" id="IPR011141">
    <property type="entry name" value="Polyketide_synthase_type-III"/>
</dbReference>
<keyword evidence="3" id="KW-0012">Acyltransferase</keyword>
<gene>
    <name evidence="7" type="primary">bcsA</name>
    <name evidence="7" type="ordered locus">Aflv_1363</name>
</gene>
<proteinExistence type="inferred from homology"/>
<dbReference type="PIRSF" id="PIRSF000451">
    <property type="entry name" value="PKS_III"/>
    <property type="match status" value="1"/>
</dbReference>
<dbReference type="GO" id="GO:0016747">
    <property type="term" value="F:acyltransferase activity, transferring groups other than amino-acyl groups"/>
    <property type="evidence" value="ECO:0007669"/>
    <property type="project" value="InterPro"/>
</dbReference>
<organism evidence="7 8">
    <name type="scientific">Anoxybacillus flavithermus (strain DSM 21510 / WK1)</name>
    <dbReference type="NCBI Taxonomy" id="491915"/>
    <lineage>
        <taxon>Bacteria</taxon>
        <taxon>Bacillati</taxon>
        <taxon>Bacillota</taxon>
        <taxon>Bacilli</taxon>
        <taxon>Bacillales</taxon>
        <taxon>Anoxybacillaceae</taxon>
        <taxon>Anoxybacillus</taxon>
    </lineage>
</organism>
<feature type="domain" description="Chalcone/stilbene synthase N-terminal" evidence="5">
    <location>
        <begin position="68"/>
        <end position="208"/>
    </location>
</feature>
<dbReference type="InterPro" id="IPR018088">
    <property type="entry name" value="Chalcone/stilbene_synthase_AS"/>
</dbReference>
<evidence type="ECO:0000256" key="3">
    <source>
        <dbReference type="ARBA" id="ARBA00023315"/>
    </source>
</evidence>
<evidence type="ECO:0000259" key="5">
    <source>
        <dbReference type="Pfam" id="PF00195"/>
    </source>
</evidence>